<organism evidence="8 9">
    <name type="scientific">Oceanobacillus limi</name>
    <dbReference type="NCBI Taxonomy" id="930131"/>
    <lineage>
        <taxon>Bacteria</taxon>
        <taxon>Bacillati</taxon>
        <taxon>Bacillota</taxon>
        <taxon>Bacilli</taxon>
        <taxon>Bacillales</taxon>
        <taxon>Bacillaceae</taxon>
        <taxon>Oceanobacillus</taxon>
    </lineage>
</organism>
<evidence type="ECO:0000256" key="2">
    <source>
        <dbReference type="ARBA" id="ARBA00022741"/>
    </source>
</evidence>
<accession>A0A1H9ZA93</accession>
<keyword evidence="9" id="KW-1185">Reference proteome</keyword>
<dbReference type="RefSeq" id="WP_090866737.1">
    <property type="nucleotide sequence ID" value="NZ_FOHE01000002.1"/>
</dbReference>
<evidence type="ECO:0000256" key="1">
    <source>
        <dbReference type="ARBA" id="ARBA00004370"/>
    </source>
</evidence>
<proteinExistence type="predicted"/>
<evidence type="ECO:0000313" key="9">
    <source>
        <dbReference type="Proteomes" id="UP000198618"/>
    </source>
</evidence>
<reference evidence="8 9" key="1">
    <citation type="submission" date="2016-10" db="EMBL/GenBank/DDBJ databases">
        <authorList>
            <person name="de Groot N.N."/>
        </authorList>
    </citation>
    <scope>NUCLEOTIDE SEQUENCE [LARGE SCALE GENOMIC DNA]</scope>
    <source>
        <strain evidence="8 9">IBRC-M 10780</strain>
    </source>
</reference>
<dbReference type="Proteomes" id="UP000198618">
    <property type="component" value="Unassembled WGS sequence"/>
</dbReference>
<dbReference type="InterPro" id="IPR027094">
    <property type="entry name" value="Mitofusin_fam"/>
</dbReference>
<keyword evidence="5" id="KW-0472">Membrane</keyword>
<feature type="domain" description="Dynamin N-terminal" evidence="7">
    <location>
        <begin position="51"/>
        <end position="203"/>
    </location>
</feature>
<dbReference type="GO" id="GO:0003924">
    <property type="term" value="F:GTPase activity"/>
    <property type="evidence" value="ECO:0007669"/>
    <property type="project" value="InterPro"/>
</dbReference>
<dbReference type="GO" id="GO:0005525">
    <property type="term" value="F:GTP binding"/>
    <property type="evidence" value="ECO:0007669"/>
    <property type="project" value="UniProtKB-KW"/>
</dbReference>
<keyword evidence="2" id="KW-0547">Nucleotide-binding</keyword>
<evidence type="ECO:0000256" key="3">
    <source>
        <dbReference type="ARBA" id="ARBA00022801"/>
    </source>
</evidence>
<evidence type="ECO:0000256" key="4">
    <source>
        <dbReference type="ARBA" id="ARBA00023134"/>
    </source>
</evidence>
<feature type="domain" description="Dynamin N-terminal" evidence="7">
    <location>
        <begin position="623"/>
        <end position="848"/>
    </location>
</feature>
<comment type="subcellular location">
    <subcellularLocation>
        <location evidence="1">Membrane</location>
    </subcellularLocation>
</comment>
<dbReference type="InterPro" id="IPR045063">
    <property type="entry name" value="Dynamin_N"/>
</dbReference>
<dbReference type="PANTHER" id="PTHR10465">
    <property type="entry name" value="TRANSMEMBRANE GTPASE FZO1"/>
    <property type="match status" value="1"/>
</dbReference>
<dbReference type="InterPro" id="IPR027417">
    <property type="entry name" value="P-loop_NTPase"/>
</dbReference>
<dbReference type="SUPFAM" id="SSF52540">
    <property type="entry name" value="P-loop containing nucleoside triphosphate hydrolases"/>
    <property type="match status" value="2"/>
</dbReference>
<dbReference type="STRING" id="930131.SAMN05216389_102162"/>
<gene>
    <name evidence="8" type="ORF">SAMN05216389_102162</name>
</gene>
<sequence length="1201" mass="139288">MTTLHDNKLDASLEKMIRYYKLFIKHDDTKNAEKMLDLYQKTKGKEFVVSFAGHFSAGKSSMINALLEKDILPKSPIPTSANIVKINSGNGVARVFFKHEDPIEYDEPYDMDMIKEYCKNKDTINRIELSTMDPIIPAGCSIIDTPGIDAADDADRIITESSLHLVDVLYYVMDYNHVQSEVNLYFLKNIQDAGIPFYLVINQIDKHNETEIPFANYDKNIKQTFDQWGIIPEDILYSSVIDQHARHNQFKEIKNMIYDQFSKHESLLRTNSALDQILQEHEHFLQRVYDDKLNGSSIEPTDLTTIQNDIDRIDKAIEKTYKKRKEFEEEFKDQLNTTLKNAYLMPSKLRDVAGEFLESCQNDFKIGIIGAKKKTDMEKKKRINTFLSELQKSMETNIQWKLQEKFIKVIQNYGLHDPNVNEACQQLSIVYTENDLLEHVKSGAKLNGDYILNYTNDISSDIKNKFKQQARDLWGKIDQILEQKIEEQIVDFESEKRELQRQLQNHKDVSETQNSLQSNLDELRNPPKVTTSDVEWVNEKIQNAQPSFIKMDSPLTNEKKVRSEKVTTSKDMESTPVTDLKVEDIDRLINQTIQTVEELPGFQSLIKDLQQKQDRLSNRQLTIALFGAFSAGKSSFANALMGENVLPVSPNPTTAVINRINPITDTYSHGTVLIHLKDKESIVQDIVSITREIAPENTDLDYLMNWLNRNKIYESNELNQMFRSYLWALCNGFEQHHELLGQTISITMEEFGSYVTDEKIACYIQTVDLYYDCSITQQGITLVDTPGADSINARHTNVAFDYIKYADAILYVSYYNHALTRADKDFLMQLGRVKEAFQLDKMFFIINAADLAQSNSELKLVEDYVEEQLLQLGIRFPKIYPVSSKRALEDKQAKEPLNEYMATFEDSLYDFIHNGLATLTIEAAIHDLKRIQKTLAQFIQATNLDEKEKEQYKVNLTNKQNQITDVISHFQTSTYESRLKEKIEKQIHYIGERIAIRFHDMFKEMFNPTTVTESGKKATKQLERNTRELLDYVGYELLQEVRAVSLRIESLMNELRSEVHQSIQNQVVQIDANFLLRSLHEADIPTPNYNQGLTDIDLAIFSKALSKYKGTKSFFERNEKEKMKEEIYFVLEPLIKDYLQESRSMMETAYAHEWEQEMNQLKKQQIKELNNYVNDQLSLLKETVDLNVLKEKQQELTTILS</sequence>
<dbReference type="GO" id="GO:0016020">
    <property type="term" value="C:membrane"/>
    <property type="evidence" value="ECO:0007669"/>
    <property type="project" value="UniProtKB-SubCell"/>
</dbReference>
<dbReference type="PANTHER" id="PTHR10465:SF0">
    <property type="entry name" value="SARCALUMENIN"/>
    <property type="match status" value="1"/>
</dbReference>
<evidence type="ECO:0000259" key="7">
    <source>
        <dbReference type="Pfam" id="PF00350"/>
    </source>
</evidence>
<keyword evidence="4" id="KW-0342">GTP-binding</keyword>
<feature type="coiled-coil region" evidence="6">
    <location>
        <begin position="482"/>
        <end position="509"/>
    </location>
</feature>
<name>A0A1H9ZA93_9BACI</name>
<protein>
    <submittedName>
        <fullName evidence="8">Dynamin family protein</fullName>
    </submittedName>
</protein>
<evidence type="ECO:0000256" key="6">
    <source>
        <dbReference type="SAM" id="Coils"/>
    </source>
</evidence>
<keyword evidence="6" id="KW-0175">Coiled coil</keyword>
<evidence type="ECO:0000313" key="8">
    <source>
        <dbReference type="EMBL" id="SES78392.1"/>
    </source>
</evidence>
<dbReference type="EMBL" id="FOHE01000002">
    <property type="protein sequence ID" value="SES78392.1"/>
    <property type="molecule type" value="Genomic_DNA"/>
</dbReference>
<dbReference type="CDD" id="cd09912">
    <property type="entry name" value="DLP_2"/>
    <property type="match status" value="2"/>
</dbReference>
<dbReference type="OrthoDB" id="5477114at2"/>
<keyword evidence="3" id="KW-0378">Hydrolase</keyword>
<dbReference type="Gene3D" id="3.40.50.300">
    <property type="entry name" value="P-loop containing nucleotide triphosphate hydrolases"/>
    <property type="match status" value="3"/>
</dbReference>
<dbReference type="AlphaFoldDB" id="A0A1H9ZA93"/>
<dbReference type="Pfam" id="PF00350">
    <property type="entry name" value="Dynamin_N"/>
    <property type="match status" value="2"/>
</dbReference>
<evidence type="ECO:0000256" key="5">
    <source>
        <dbReference type="ARBA" id="ARBA00023136"/>
    </source>
</evidence>